<gene>
    <name evidence="7" type="ORF">IDM48_00750</name>
</gene>
<dbReference type="EMBL" id="CP061538">
    <property type="protein sequence ID" value="QNV40025.1"/>
    <property type="molecule type" value="Genomic_DNA"/>
</dbReference>
<feature type="compositionally biased region" description="Polar residues" evidence="5">
    <location>
        <begin position="1"/>
        <end position="16"/>
    </location>
</feature>
<dbReference type="InterPro" id="IPR025708">
    <property type="entry name" value="HSP15"/>
</dbReference>
<dbReference type="GO" id="GO:0043023">
    <property type="term" value="F:ribosomal large subunit binding"/>
    <property type="evidence" value="ECO:0007669"/>
    <property type="project" value="InterPro"/>
</dbReference>
<dbReference type="Gene3D" id="3.10.290.10">
    <property type="entry name" value="RNA-binding S4 domain"/>
    <property type="match status" value="1"/>
</dbReference>
<dbReference type="Proteomes" id="UP000516421">
    <property type="component" value="Chromosome"/>
</dbReference>
<dbReference type="Pfam" id="PF01479">
    <property type="entry name" value="S4"/>
    <property type="match status" value="1"/>
</dbReference>
<sequence>MTEQPTSTEQSATPTHQALPPQPKVRVDVWLWSVRVFKTRSLANDEVKAGHVRVNDAHIKPSFKIGSGDVVRVRYPGYERVFRVVKTLTKRVGAPVAVTCYEDLSEPKPAYLTTGAVPRRERGAGRPTKKERRALDKLRGFNE</sequence>
<dbReference type="KEGG" id="rama:IDM48_00750"/>
<feature type="domain" description="RNA-binding S4" evidence="6">
    <location>
        <begin position="25"/>
        <end position="89"/>
    </location>
</feature>
<accession>A0A7H2BK29</accession>
<evidence type="ECO:0000313" key="7">
    <source>
        <dbReference type="EMBL" id="QNV40025.1"/>
    </source>
</evidence>
<keyword evidence="3" id="KW-0238">DNA-binding</keyword>
<evidence type="ECO:0000256" key="1">
    <source>
        <dbReference type="ARBA" id="ARBA00008396"/>
    </source>
</evidence>
<name>A0A7H2BK29_9MICC</name>
<dbReference type="PIRSF" id="PIRSF016821">
    <property type="entry name" value="HSP15"/>
    <property type="match status" value="1"/>
</dbReference>
<evidence type="ECO:0000256" key="3">
    <source>
        <dbReference type="ARBA" id="ARBA00023125"/>
    </source>
</evidence>
<evidence type="ECO:0000259" key="6">
    <source>
        <dbReference type="SMART" id="SM00363"/>
    </source>
</evidence>
<keyword evidence="8" id="KW-1185">Reference proteome</keyword>
<dbReference type="SMART" id="SM00363">
    <property type="entry name" value="S4"/>
    <property type="match status" value="1"/>
</dbReference>
<feature type="compositionally biased region" description="Basic and acidic residues" evidence="5">
    <location>
        <begin position="133"/>
        <end position="143"/>
    </location>
</feature>
<comment type="similarity">
    <text evidence="1">Belongs to the HSP15 family.</text>
</comment>
<evidence type="ECO:0000313" key="8">
    <source>
        <dbReference type="Proteomes" id="UP000516421"/>
    </source>
</evidence>
<dbReference type="SUPFAM" id="SSF55174">
    <property type="entry name" value="Alpha-L RNA-binding motif"/>
    <property type="match status" value="1"/>
</dbReference>
<dbReference type="InterPro" id="IPR036986">
    <property type="entry name" value="S4_RNA-bd_sf"/>
</dbReference>
<evidence type="ECO:0000256" key="2">
    <source>
        <dbReference type="ARBA" id="ARBA00022884"/>
    </source>
</evidence>
<feature type="region of interest" description="Disordered" evidence="5">
    <location>
        <begin position="1"/>
        <end position="20"/>
    </location>
</feature>
<dbReference type="GO" id="GO:0003727">
    <property type="term" value="F:single-stranded RNA binding"/>
    <property type="evidence" value="ECO:0007669"/>
    <property type="project" value="InterPro"/>
</dbReference>
<dbReference type="GO" id="GO:0003677">
    <property type="term" value="F:DNA binding"/>
    <property type="evidence" value="ECO:0007669"/>
    <property type="project" value="UniProtKB-KW"/>
</dbReference>
<dbReference type="PROSITE" id="PS50889">
    <property type="entry name" value="S4"/>
    <property type="match status" value="1"/>
</dbReference>
<dbReference type="RefSeq" id="WP_190617606.1">
    <property type="nucleotide sequence ID" value="NZ_CP061538.1"/>
</dbReference>
<proteinExistence type="inferred from homology"/>
<reference evidence="7 8" key="1">
    <citation type="submission" date="2020-09" db="EMBL/GenBank/DDBJ databases">
        <title>Investigation of environmental microbe.</title>
        <authorList>
            <person name="Ou Y."/>
            <person name="Kang Q."/>
        </authorList>
    </citation>
    <scope>NUCLEOTIDE SEQUENCE [LARGE SCALE GENOMIC DNA]</scope>
    <source>
        <strain evidence="7 8">KJZ-9</strain>
    </source>
</reference>
<keyword evidence="2 4" id="KW-0694">RNA-binding</keyword>
<protein>
    <submittedName>
        <fullName evidence="7">RNA-binding S4 domain-containing protein</fullName>
    </submittedName>
</protein>
<dbReference type="CDD" id="cd00165">
    <property type="entry name" value="S4"/>
    <property type="match status" value="1"/>
</dbReference>
<dbReference type="AlphaFoldDB" id="A0A7H2BK29"/>
<organism evidence="7 8">
    <name type="scientific">Rothia amarae</name>
    <dbReference type="NCBI Taxonomy" id="169480"/>
    <lineage>
        <taxon>Bacteria</taxon>
        <taxon>Bacillati</taxon>
        <taxon>Actinomycetota</taxon>
        <taxon>Actinomycetes</taxon>
        <taxon>Micrococcales</taxon>
        <taxon>Micrococcaceae</taxon>
        <taxon>Rothia</taxon>
    </lineage>
</organism>
<evidence type="ECO:0000256" key="4">
    <source>
        <dbReference type="PROSITE-ProRule" id="PRU00182"/>
    </source>
</evidence>
<evidence type="ECO:0000256" key="5">
    <source>
        <dbReference type="SAM" id="MobiDB-lite"/>
    </source>
</evidence>
<feature type="region of interest" description="Disordered" evidence="5">
    <location>
        <begin position="117"/>
        <end position="143"/>
    </location>
</feature>
<dbReference type="InterPro" id="IPR002942">
    <property type="entry name" value="S4_RNA-bd"/>
</dbReference>
<dbReference type="GO" id="GO:0034605">
    <property type="term" value="P:cellular response to heat"/>
    <property type="evidence" value="ECO:0007669"/>
    <property type="project" value="InterPro"/>
</dbReference>